<accession>A0A7J7XH57</accession>
<sequence>MFVSGATLRVPEPRLVLQHSILLPLSTLFSGGGLPGSNQGQGGSISLLEEAKPSATASAFRVLCGLEVPCQACCSNKQFCGHRGVHTSPLCIPVHAFGPISLFMVPLSLPGGGEEQWSPSPQPPCPASGSSHVSGHAYIPPGAAGSGAVAPPPRVRSQDDAGDLWTLSTPTPSANGQILVVVFVLTQKNT</sequence>
<evidence type="ECO:0000256" key="1">
    <source>
        <dbReference type="SAM" id="MobiDB-lite"/>
    </source>
</evidence>
<reference evidence="2 3" key="1">
    <citation type="journal article" date="2020" name="Nature">
        <title>Six reference-quality genomes reveal evolution of bat adaptations.</title>
        <authorList>
            <person name="Jebb D."/>
            <person name="Huang Z."/>
            <person name="Pippel M."/>
            <person name="Hughes G.M."/>
            <person name="Lavrichenko K."/>
            <person name="Devanna P."/>
            <person name="Winkler S."/>
            <person name="Jermiin L.S."/>
            <person name="Skirmuntt E.C."/>
            <person name="Katzourakis A."/>
            <person name="Burkitt-Gray L."/>
            <person name="Ray D.A."/>
            <person name="Sullivan K.A.M."/>
            <person name="Roscito J.G."/>
            <person name="Kirilenko B.M."/>
            <person name="Davalos L.M."/>
            <person name="Corthals A.P."/>
            <person name="Power M.L."/>
            <person name="Jones G."/>
            <person name="Ransome R.D."/>
            <person name="Dechmann D.K.N."/>
            <person name="Locatelli A.G."/>
            <person name="Puechmaille S.J."/>
            <person name="Fedrigo O."/>
            <person name="Jarvis E.D."/>
            <person name="Hiller M."/>
            <person name="Vernes S.C."/>
            <person name="Myers E.W."/>
            <person name="Teeling E.C."/>
        </authorList>
    </citation>
    <scope>NUCLEOTIDE SEQUENCE [LARGE SCALE GENOMIC DNA]</scope>
    <source>
        <strain evidence="2">MMyoMyo1</strain>
        <tissue evidence="2">Flight muscle</tissue>
    </source>
</reference>
<comment type="caution">
    <text evidence="2">The sequence shown here is derived from an EMBL/GenBank/DDBJ whole genome shotgun (WGS) entry which is preliminary data.</text>
</comment>
<evidence type="ECO:0000313" key="3">
    <source>
        <dbReference type="Proteomes" id="UP000527355"/>
    </source>
</evidence>
<dbReference type="AlphaFoldDB" id="A0A7J7XH57"/>
<dbReference type="EMBL" id="JABWUV010000006">
    <property type="protein sequence ID" value="KAF6349031.1"/>
    <property type="molecule type" value="Genomic_DNA"/>
</dbReference>
<protein>
    <submittedName>
        <fullName evidence="2">Uncharacterized protein</fullName>
    </submittedName>
</protein>
<feature type="region of interest" description="Disordered" evidence="1">
    <location>
        <begin position="113"/>
        <end position="169"/>
    </location>
</feature>
<name>A0A7J7XH57_MYOMY</name>
<feature type="compositionally biased region" description="Low complexity" evidence="1">
    <location>
        <begin position="140"/>
        <end position="149"/>
    </location>
</feature>
<keyword evidence="3" id="KW-1185">Reference proteome</keyword>
<evidence type="ECO:0000313" key="2">
    <source>
        <dbReference type="EMBL" id="KAF6349031.1"/>
    </source>
</evidence>
<dbReference type="Proteomes" id="UP000527355">
    <property type="component" value="Unassembled WGS sequence"/>
</dbReference>
<organism evidence="2 3">
    <name type="scientific">Myotis myotis</name>
    <name type="common">Greater mouse-eared bat</name>
    <name type="synonym">Vespertilio myotis</name>
    <dbReference type="NCBI Taxonomy" id="51298"/>
    <lineage>
        <taxon>Eukaryota</taxon>
        <taxon>Metazoa</taxon>
        <taxon>Chordata</taxon>
        <taxon>Craniata</taxon>
        <taxon>Vertebrata</taxon>
        <taxon>Euteleostomi</taxon>
        <taxon>Mammalia</taxon>
        <taxon>Eutheria</taxon>
        <taxon>Laurasiatheria</taxon>
        <taxon>Chiroptera</taxon>
        <taxon>Yangochiroptera</taxon>
        <taxon>Vespertilionidae</taxon>
        <taxon>Myotis</taxon>
    </lineage>
</organism>
<gene>
    <name evidence="2" type="ORF">mMyoMyo1_011618</name>
</gene>
<proteinExistence type="predicted"/>